<organism evidence="2 3">
    <name type="scientific">Saccharothrix longispora</name>
    <dbReference type="NCBI Taxonomy" id="33920"/>
    <lineage>
        <taxon>Bacteria</taxon>
        <taxon>Bacillati</taxon>
        <taxon>Actinomycetota</taxon>
        <taxon>Actinomycetes</taxon>
        <taxon>Pseudonocardiales</taxon>
        <taxon>Pseudonocardiaceae</taxon>
        <taxon>Saccharothrix</taxon>
    </lineage>
</organism>
<evidence type="ECO:0000313" key="2">
    <source>
        <dbReference type="EMBL" id="MDR6598820.1"/>
    </source>
</evidence>
<name>A0ABU1Q7E3_9PSEU</name>
<dbReference type="EC" id="1.5.1.7" evidence="2"/>
<dbReference type="InterPro" id="IPR005097">
    <property type="entry name" value="Sacchrp_dh_NADP-bd"/>
</dbReference>
<dbReference type="SUPFAM" id="SSF51735">
    <property type="entry name" value="NAD(P)-binding Rossmann-fold domains"/>
    <property type="match status" value="1"/>
</dbReference>
<keyword evidence="3" id="KW-1185">Reference proteome</keyword>
<dbReference type="Gene3D" id="3.40.50.720">
    <property type="entry name" value="NAD(P)-binding Rossmann-like Domain"/>
    <property type="match status" value="1"/>
</dbReference>
<comment type="caution">
    <text evidence="2">The sequence shown here is derived from an EMBL/GenBank/DDBJ whole genome shotgun (WGS) entry which is preliminary data.</text>
</comment>
<accession>A0ABU1Q7E3</accession>
<evidence type="ECO:0000313" key="3">
    <source>
        <dbReference type="Proteomes" id="UP001268819"/>
    </source>
</evidence>
<dbReference type="PANTHER" id="PTHR43781:SF1">
    <property type="entry name" value="SACCHAROPINE DEHYDROGENASE"/>
    <property type="match status" value="1"/>
</dbReference>
<sequence length="347" mass="35897">MTWMVYGVSGFTGALVAELAVARGERPVLAGRSAEKVRPVAERLGLDHRVFPLGRAEEGLEGIDVVAHCAGPFSATSGPMVDACLATGTHYLDITGEIDVFEAVARRHDDAVGAGVVLLPGVGFDVVPTDCAAAMLKQALPSATHLDLAFVVQGGASAGTARTAVEGAGSGGRARVDGVIGPVPLGRRRRTAHFRDRDREVGAIPWGDVSTAYHSTGIPNVTTFTTVPALFDTIQPLTAPLMRTGVARKLGTALAKRIGGPDAAKRARTRSEVFGEAWDDDGNRVRVALTGPNAYDLTADSVVEAARRVSDVTPGAHTPSSAFGADYVRALDGVVVDGPTGGTTAAR</sequence>
<evidence type="ECO:0000259" key="1">
    <source>
        <dbReference type="Pfam" id="PF03435"/>
    </source>
</evidence>
<dbReference type="Proteomes" id="UP001268819">
    <property type="component" value="Unassembled WGS sequence"/>
</dbReference>
<gene>
    <name evidence="2" type="ORF">J2S66_007204</name>
</gene>
<dbReference type="EMBL" id="JAVDSG010000001">
    <property type="protein sequence ID" value="MDR6598820.1"/>
    <property type="molecule type" value="Genomic_DNA"/>
</dbReference>
<protein>
    <submittedName>
        <fullName evidence="2">Saccharopine dehydrogenase (NAD+, L-lysine-forming)</fullName>
        <ecNumber evidence="2">1.5.1.7</ecNumber>
    </submittedName>
</protein>
<keyword evidence="2" id="KW-0560">Oxidoreductase</keyword>
<dbReference type="PANTHER" id="PTHR43781">
    <property type="entry name" value="SACCHAROPINE DEHYDROGENASE"/>
    <property type="match status" value="1"/>
</dbReference>
<reference evidence="2 3" key="1">
    <citation type="submission" date="2023-07" db="EMBL/GenBank/DDBJ databases">
        <title>Sequencing the genomes of 1000 actinobacteria strains.</title>
        <authorList>
            <person name="Klenk H.-P."/>
        </authorList>
    </citation>
    <scope>NUCLEOTIDE SEQUENCE [LARGE SCALE GENOMIC DNA]</scope>
    <source>
        <strain evidence="2 3">DSM 43749</strain>
    </source>
</reference>
<dbReference type="Pfam" id="PF03435">
    <property type="entry name" value="Sacchrp_dh_NADP"/>
    <property type="match status" value="1"/>
</dbReference>
<proteinExistence type="predicted"/>
<dbReference type="InterPro" id="IPR036291">
    <property type="entry name" value="NAD(P)-bd_dom_sf"/>
</dbReference>
<feature type="domain" description="Saccharopine dehydrogenase NADP binding" evidence="1">
    <location>
        <begin position="4"/>
        <end position="118"/>
    </location>
</feature>
<dbReference type="GO" id="GO:0004754">
    <property type="term" value="F:saccharopine dehydrogenase (NAD+, L-lysine-forming) activity"/>
    <property type="evidence" value="ECO:0007669"/>
    <property type="project" value="UniProtKB-EC"/>
</dbReference>